<keyword evidence="8 11" id="KW-0406">Ion transport</keyword>
<dbReference type="InterPro" id="IPR041647">
    <property type="entry name" value="IRK_C"/>
</dbReference>
<dbReference type="InterPro" id="IPR014756">
    <property type="entry name" value="Ig_E-set"/>
</dbReference>
<evidence type="ECO:0000256" key="8">
    <source>
        <dbReference type="ARBA" id="ARBA00023065"/>
    </source>
</evidence>
<evidence type="ECO:0000256" key="5">
    <source>
        <dbReference type="ARBA" id="ARBA00022882"/>
    </source>
</evidence>
<dbReference type="GO" id="GO:0034702">
    <property type="term" value="C:monoatomic ion channel complex"/>
    <property type="evidence" value="ECO:0007669"/>
    <property type="project" value="UniProtKB-KW"/>
</dbReference>
<dbReference type="Proteomes" id="UP000515154">
    <property type="component" value="Linkage group LG6"/>
</dbReference>
<evidence type="ECO:0000256" key="11">
    <source>
        <dbReference type="RuleBase" id="RU003822"/>
    </source>
</evidence>
<feature type="domain" description="Inward rectifier potassium channel C-terminal" evidence="14">
    <location>
        <begin position="204"/>
        <end position="373"/>
    </location>
</feature>
<accession>A0A6P7SIZ9</accession>
<feature type="transmembrane region" description="Helical" evidence="12">
    <location>
        <begin position="171"/>
        <end position="192"/>
    </location>
</feature>
<evidence type="ECO:0000256" key="2">
    <source>
        <dbReference type="ARBA" id="ARBA00022448"/>
    </source>
</evidence>
<evidence type="ECO:0000256" key="4">
    <source>
        <dbReference type="ARBA" id="ARBA00022692"/>
    </source>
</evidence>
<dbReference type="GO" id="GO:0005242">
    <property type="term" value="F:inward rectifier potassium channel activity"/>
    <property type="evidence" value="ECO:0007669"/>
    <property type="project" value="InterPro"/>
</dbReference>
<feature type="domain" description="Potassium channel inwardly rectifying transmembrane" evidence="13">
    <location>
        <begin position="59"/>
        <end position="197"/>
    </location>
</feature>
<dbReference type="KEGG" id="osn:115213172"/>
<dbReference type="InterPro" id="IPR013518">
    <property type="entry name" value="K_chnl_inward-rec_Kir_cyto"/>
</dbReference>
<dbReference type="GO" id="GO:0034765">
    <property type="term" value="P:regulation of monoatomic ion transmembrane transport"/>
    <property type="evidence" value="ECO:0007669"/>
    <property type="project" value="TreeGrafter"/>
</dbReference>
<dbReference type="PRINTS" id="PR01320">
    <property type="entry name" value="KIRCHANNEL"/>
</dbReference>
<evidence type="ECO:0000256" key="1">
    <source>
        <dbReference type="ARBA" id="ARBA00004141"/>
    </source>
</evidence>
<dbReference type="Pfam" id="PF17655">
    <property type="entry name" value="IRK_C"/>
    <property type="match status" value="1"/>
</dbReference>
<keyword evidence="7 12" id="KW-1133">Transmembrane helix</keyword>
<dbReference type="AlphaFoldDB" id="A0A6P7SIZ9"/>
<keyword evidence="5 11" id="KW-0851">Voltage-gated channel</keyword>
<dbReference type="Gene3D" id="2.60.40.1400">
    <property type="entry name" value="G protein-activated inward rectifier potassium channel 1"/>
    <property type="match status" value="1"/>
</dbReference>
<feature type="transmembrane region" description="Helical" evidence="12">
    <location>
        <begin position="92"/>
        <end position="118"/>
    </location>
</feature>
<evidence type="ECO:0000256" key="10">
    <source>
        <dbReference type="ARBA" id="ARBA00023303"/>
    </source>
</evidence>
<keyword evidence="3 11" id="KW-0633">Potassium transport</keyword>
<evidence type="ECO:0000313" key="15">
    <source>
        <dbReference type="Proteomes" id="UP000515154"/>
    </source>
</evidence>
<organism evidence="15 16">
    <name type="scientific">Octopus sinensis</name>
    <name type="common">East Asian common octopus</name>
    <dbReference type="NCBI Taxonomy" id="2607531"/>
    <lineage>
        <taxon>Eukaryota</taxon>
        <taxon>Metazoa</taxon>
        <taxon>Spiralia</taxon>
        <taxon>Lophotrochozoa</taxon>
        <taxon>Mollusca</taxon>
        <taxon>Cephalopoda</taxon>
        <taxon>Coleoidea</taxon>
        <taxon>Octopodiformes</taxon>
        <taxon>Octopoda</taxon>
        <taxon>Incirrata</taxon>
        <taxon>Octopodidae</taxon>
        <taxon>Octopus</taxon>
    </lineage>
</organism>
<evidence type="ECO:0000259" key="13">
    <source>
        <dbReference type="Pfam" id="PF01007"/>
    </source>
</evidence>
<comment type="similarity">
    <text evidence="11">Belongs to the inward rectifier-type potassium channel (TC 1.A.2.1) family.</text>
</comment>
<evidence type="ECO:0000256" key="12">
    <source>
        <dbReference type="SAM" id="Phobius"/>
    </source>
</evidence>
<dbReference type="SUPFAM" id="SSF81324">
    <property type="entry name" value="Voltage-gated potassium channels"/>
    <property type="match status" value="1"/>
</dbReference>
<dbReference type="InterPro" id="IPR040445">
    <property type="entry name" value="Kir_TM"/>
</dbReference>
<dbReference type="PANTHER" id="PTHR11767">
    <property type="entry name" value="INWARD RECTIFIER POTASSIUM CHANNEL"/>
    <property type="match status" value="1"/>
</dbReference>
<name>A0A6P7SIZ9_9MOLL</name>
<proteinExistence type="inferred from homology"/>
<evidence type="ECO:0000256" key="7">
    <source>
        <dbReference type="ARBA" id="ARBA00022989"/>
    </source>
</evidence>
<keyword evidence="10 11" id="KW-0407">Ion channel</keyword>
<keyword evidence="9 12" id="KW-0472">Membrane</keyword>
<dbReference type="InterPro" id="IPR016449">
    <property type="entry name" value="K_chnl_inward-rec_Kir"/>
</dbReference>
<keyword evidence="4 11" id="KW-0812">Transmembrane</keyword>
<dbReference type="SUPFAM" id="SSF81296">
    <property type="entry name" value="E set domains"/>
    <property type="match status" value="1"/>
</dbReference>
<dbReference type="Gene3D" id="1.10.287.70">
    <property type="match status" value="1"/>
</dbReference>
<evidence type="ECO:0000256" key="3">
    <source>
        <dbReference type="ARBA" id="ARBA00022538"/>
    </source>
</evidence>
<dbReference type="Pfam" id="PF01007">
    <property type="entry name" value="IRK"/>
    <property type="match status" value="1"/>
</dbReference>
<keyword evidence="2 11" id="KW-0813">Transport</keyword>
<keyword evidence="6 11" id="KW-0630">Potassium</keyword>
<reference evidence="16" key="1">
    <citation type="submission" date="2025-08" db="UniProtKB">
        <authorList>
            <consortium name="RefSeq"/>
        </authorList>
    </citation>
    <scope>IDENTIFICATION</scope>
</reference>
<comment type="subcellular location">
    <subcellularLocation>
        <location evidence="1 11">Membrane</location>
        <topology evidence="1 11">Multi-pass membrane protein</topology>
    </subcellularLocation>
</comment>
<evidence type="ECO:0000256" key="6">
    <source>
        <dbReference type="ARBA" id="ARBA00022958"/>
    </source>
</evidence>
<dbReference type="GO" id="GO:1990573">
    <property type="term" value="P:potassium ion import across plasma membrane"/>
    <property type="evidence" value="ECO:0007669"/>
    <property type="project" value="TreeGrafter"/>
</dbReference>
<dbReference type="RefSeq" id="XP_029637968.1">
    <property type="nucleotide sequence ID" value="XM_029782108.2"/>
</dbReference>
<dbReference type="PANTHER" id="PTHR11767:SF102">
    <property type="entry name" value="INWARDLY RECTIFYING POTASSIUM CHANNEL 1, ISOFORM F"/>
    <property type="match status" value="1"/>
</dbReference>
<evidence type="ECO:0000256" key="9">
    <source>
        <dbReference type="ARBA" id="ARBA00023136"/>
    </source>
</evidence>
<evidence type="ECO:0000259" key="14">
    <source>
        <dbReference type="Pfam" id="PF17655"/>
    </source>
</evidence>
<protein>
    <submittedName>
        <fullName evidence="16">G protein-activated inward rectifier potassium channel 3-like</fullName>
    </submittedName>
</protein>
<dbReference type="GO" id="GO:0005886">
    <property type="term" value="C:plasma membrane"/>
    <property type="evidence" value="ECO:0007669"/>
    <property type="project" value="TreeGrafter"/>
</dbReference>
<gene>
    <name evidence="16" type="primary">LOC115213172</name>
</gene>
<feature type="transmembrane region" description="Helical" evidence="12">
    <location>
        <begin position="139"/>
        <end position="159"/>
    </location>
</feature>
<keyword evidence="15" id="KW-1185">Reference proteome</keyword>
<sequence>MENISMRENSKRHVYCESESVTESATKDRKRRHLCHYFFTQCLNYFRRSPLQQKRKALVNKSGQYSIDYRGRKPIFFIKDIYLTLLDLQWRWAILAFFIMYFTVFIFFTLAWFAVCWINGDFIHLGDPSYEPCVKGMTSFVGLLLFSIETQTSIGYGFVHPNTSCAGSLVILFFQITVGLIADTFLLTYIVSKFFRPSKRAKTIRFSENAVICQEDGILCLQVRIGDLRGKSLQSVSAHGVLVLESITDEGSVYPLYQNKLSFTVDCMQGDICLLWPVLLTHQITESSPFWTSGPLDLEKERFEIIIFLEGFIETTGELCQARTSYCQNEIFWGYRFQQILQFHESIKRWCVNFKDFDKIIETPVPEMSAKHITAICTGKDVLENPHFSTSFPGEFSEQNLKVFESMSVMSSPGNQARTYAETQDLGNQPEIHERRFSI</sequence>
<evidence type="ECO:0000313" key="16">
    <source>
        <dbReference type="RefSeq" id="XP_029637968.1"/>
    </source>
</evidence>